<feature type="compositionally biased region" description="Polar residues" evidence="5">
    <location>
        <begin position="258"/>
        <end position="268"/>
    </location>
</feature>
<evidence type="ECO:0000256" key="2">
    <source>
        <dbReference type="ARBA" id="ARBA00022692"/>
    </source>
</evidence>
<dbReference type="EMBL" id="MVGC01000072">
    <property type="protein sequence ID" value="RJE24675.1"/>
    <property type="molecule type" value="Genomic_DNA"/>
</dbReference>
<proteinExistence type="predicted"/>
<dbReference type="PANTHER" id="PTHR23502">
    <property type="entry name" value="MAJOR FACILITATOR SUPERFAMILY"/>
    <property type="match status" value="1"/>
</dbReference>
<dbReference type="Proteomes" id="UP000266188">
    <property type="component" value="Unassembled WGS sequence"/>
</dbReference>
<dbReference type="InterPro" id="IPR020846">
    <property type="entry name" value="MFS_dom"/>
</dbReference>
<organism evidence="8 9">
    <name type="scientific">Aspergillus sclerotialis</name>
    <dbReference type="NCBI Taxonomy" id="2070753"/>
    <lineage>
        <taxon>Eukaryota</taxon>
        <taxon>Fungi</taxon>
        <taxon>Dikarya</taxon>
        <taxon>Ascomycota</taxon>
        <taxon>Pezizomycotina</taxon>
        <taxon>Eurotiomycetes</taxon>
        <taxon>Eurotiomycetidae</taxon>
        <taxon>Eurotiales</taxon>
        <taxon>Aspergillaceae</taxon>
        <taxon>Aspergillus</taxon>
        <taxon>Aspergillus subgen. Polypaecilum</taxon>
    </lineage>
</organism>
<gene>
    <name evidence="8" type="ORF">PHISCL_02990</name>
</gene>
<dbReference type="OrthoDB" id="5215911at2759"/>
<feature type="transmembrane region" description="Helical" evidence="6">
    <location>
        <begin position="415"/>
        <end position="440"/>
    </location>
</feature>
<evidence type="ECO:0000256" key="6">
    <source>
        <dbReference type="SAM" id="Phobius"/>
    </source>
</evidence>
<feature type="region of interest" description="Disordered" evidence="5">
    <location>
        <begin position="232"/>
        <end position="273"/>
    </location>
</feature>
<dbReference type="SUPFAM" id="SSF103473">
    <property type="entry name" value="MFS general substrate transporter"/>
    <property type="match status" value="1"/>
</dbReference>
<feature type="transmembrane region" description="Helical" evidence="6">
    <location>
        <begin position="141"/>
        <end position="164"/>
    </location>
</feature>
<evidence type="ECO:0000256" key="5">
    <source>
        <dbReference type="SAM" id="MobiDB-lite"/>
    </source>
</evidence>
<feature type="transmembrane region" description="Helical" evidence="6">
    <location>
        <begin position="447"/>
        <end position="470"/>
    </location>
</feature>
<dbReference type="AlphaFoldDB" id="A0A3A3A3R3"/>
<evidence type="ECO:0000256" key="1">
    <source>
        <dbReference type="ARBA" id="ARBA00004141"/>
    </source>
</evidence>
<feature type="transmembrane region" description="Helical" evidence="6">
    <location>
        <begin position="387"/>
        <end position="409"/>
    </location>
</feature>
<feature type="transmembrane region" description="Helical" evidence="6">
    <location>
        <begin position="306"/>
        <end position="333"/>
    </location>
</feature>
<dbReference type="PANTHER" id="PTHR23502:SF50">
    <property type="entry name" value="TRANSPORTER, PUTATIVE (AFU_ORTHOLOGUE AFUA_5G00430)-RELATED"/>
    <property type="match status" value="1"/>
</dbReference>
<evidence type="ECO:0000313" key="9">
    <source>
        <dbReference type="Proteomes" id="UP000266188"/>
    </source>
</evidence>
<evidence type="ECO:0000256" key="4">
    <source>
        <dbReference type="ARBA" id="ARBA00023136"/>
    </source>
</evidence>
<dbReference type="Pfam" id="PF07690">
    <property type="entry name" value="MFS_1"/>
    <property type="match status" value="1"/>
</dbReference>
<evidence type="ECO:0000259" key="7">
    <source>
        <dbReference type="PROSITE" id="PS50850"/>
    </source>
</evidence>
<keyword evidence="4 6" id="KW-0472">Membrane</keyword>
<evidence type="ECO:0000313" key="8">
    <source>
        <dbReference type="EMBL" id="RJE24675.1"/>
    </source>
</evidence>
<comment type="subcellular location">
    <subcellularLocation>
        <location evidence="1">Membrane</location>
        <topology evidence="1">Multi-pass membrane protein</topology>
    </subcellularLocation>
</comment>
<dbReference type="STRING" id="2070753.A0A3A3A3R3"/>
<feature type="domain" description="Major facilitator superfamily (MFS) profile" evidence="7">
    <location>
        <begin position="46"/>
        <end position="505"/>
    </location>
</feature>
<feature type="transmembrane region" description="Helical" evidence="6">
    <location>
        <begin position="482"/>
        <end position="501"/>
    </location>
</feature>
<dbReference type="GO" id="GO:0022857">
    <property type="term" value="F:transmembrane transporter activity"/>
    <property type="evidence" value="ECO:0007669"/>
    <property type="project" value="InterPro"/>
</dbReference>
<feature type="compositionally biased region" description="Polar residues" evidence="5">
    <location>
        <begin position="232"/>
        <end position="249"/>
    </location>
</feature>
<name>A0A3A3A3R3_9EURO</name>
<sequence length="528" mass="58249">MVPITSFPPGTVLLEDRQADKLILHPTPSDDPNDPLNWSTWRKSLNFGLALFYVLITFVMLDIIGVGLDGYINDIGLTFELYNDACAMNYAGLALGCIFFNPFVHKYGRRPFYIISSVIQLAAAIWSAALNTPGELIAVNFVSGIGGAISETIVMISIVDMFYLHQHARMNGLFLMIQSIGAFGGPVAAGFIVEAQGWRWMWWWTAIFLGVNLALVLFLFEETKYIPTPFNQELSRRSSSPSDENQTITVADKEAKPLNQNQPPSTENPIPPLKPYSKRLALYTKTSTPIGHHFYQPPIMFFTFPAVTYAAIIYGSLLAWYAVVTSAASFFLIEEPYNFSPANRGLFSIAGGVGTILGIITGAPLSDWSIVWLAKRNKGIYEPEMRLWIGIPGALFVSGGLLMFGVSLAKAGHPWPVLAIGAGLFGYGFSISGDIALTYLTDCYEDILADALVSVIFVRNGISVIIMFVFTPWIENLGIQNMFVSAAMISLITLIAPIIVLRYGKKARVRVAGKYRFFASRQPIRRAV</sequence>
<feature type="transmembrane region" description="Helical" evidence="6">
    <location>
        <begin position="87"/>
        <end position="104"/>
    </location>
</feature>
<keyword evidence="9" id="KW-1185">Reference proteome</keyword>
<feature type="transmembrane region" description="Helical" evidence="6">
    <location>
        <begin position="173"/>
        <end position="195"/>
    </location>
</feature>
<evidence type="ECO:0000256" key="3">
    <source>
        <dbReference type="ARBA" id="ARBA00022989"/>
    </source>
</evidence>
<reference evidence="9" key="1">
    <citation type="submission" date="2017-02" db="EMBL/GenBank/DDBJ databases">
        <authorList>
            <person name="Tafer H."/>
            <person name="Lopandic K."/>
        </authorList>
    </citation>
    <scope>NUCLEOTIDE SEQUENCE [LARGE SCALE GENOMIC DNA]</scope>
    <source>
        <strain evidence="9">CBS 366.77</strain>
    </source>
</reference>
<dbReference type="InterPro" id="IPR011701">
    <property type="entry name" value="MFS"/>
</dbReference>
<protein>
    <submittedName>
        <fullName evidence="8">Major Facilitator Superfamily</fullName>
    </submittedName>
</protein>
<keyword evidence="2 6" id="KW-0812">Transmembrane</keyword>
<feature type="transmembrane region" description="Helical" evidence="6">
    <location>
        <begin position="201"/>
        <end position="220"/>
    </location>
</feature>
<dbReference type="Gene3D" id="1.20.1250.20">
    <property type="entry name" value="MFS general substrate transporter like domains"/>
    <property type="match status" value="1"/>
</dbReference>
<dbReference type="GO" id="GO:0005886">
    <property type="term" value="C:plasma membrane"/>
    <property type="evidence" value="ECO:0007669"/>
    <property type="project" value="TreeGrafter"/>
</dbReference>
<accession>A0A3A3A3R3</accession>
<dbReference type="InterPro" id="IPR036259">
    <property type="entry name" value="MFS_trans_sf"/>
</dbReference>
<keyword evidence="3 6" id="KW-1133">Transmembrane helix</keyword>
<comment type="caution">
    <text evidence="8">The sequence shown here is derived from an EMBL/GenBank/DDBJ whole genome shotgun (WGS) entry which is preliminary data.</text>
</comment>
<feature type="transmembrane region" description="Helical" evidence="6">
    <location>
        <begin position="111"/>
        <end position="129"/>
    </location>
</feature>
<dbReference type="PROSITE" id="PS50850">
    <property type="entry name" value="MFS"/>
    <property type="match status" value="1"/>
</dbReference>
<feature type="transmembrane region" description="Helical" evidence="6">
    <location>
        <begin position="47"/>
        <end position="67"/>
    </location>
</feature>
<feature type="transmembrane region" description="Helical" evidence="6">
    <location>
        <begin position="345"/>
        <end position="366"/>
    </location>
</feature>